<dbReference type="EMBL" id="JAAIUW010000008">
    <property type="protein sequence ID" value="KAF7821730.1"/>
    <property type="molecule type" value="Genomic_DNA"/>
</dbReference>
<name>A0A834TH48_9FABA</name>
<dbReference type="OrthoDB" id="1020639at2759"/>
<dbReference type="Pfam" id="PF13966">
    <property type="entry name" value="zf-RVT"/>
    <property type="match status" value="1"/>
</dbReference>
<dbReference type="InterPro" id="IPR026960">
    <property type="entry name" value="RVT-Znf"/>
</dbReference>
<dbReference type="GO" id="GO:0003676">
    <property type="term" value="F:nucleic acid binding"/>
    <property type="evidence" value="ECO:0007669"/>
    <property type="project" value="InterPro"/>
</dbReference>
<proteinExistence type="predicted"/>
<sequence>MAEAGEICRVLCDGSVRRLRGGDNDRQQRQLWWIDEINGGGSDGGGEIFFAIIEFVDNSSQWKLDEAKDWLPDDIKRRLNEITPPSALLGPDAPILKHDLNGRFMVKSAYNVISNFPNESRTVWKQIWKANSIPRNKLLLWRLGHDRLPTNSRVASWSNKSPLCPFCERKIEVESDSKVAVNSIQSNLQADRSEHPILEEIRKLFQCNWEILLKLIPMSINTCADLLAKDSLASPRGLVLLESPPLLLRM</sequence>
<protein>
    <submittedName>
        <fullName evidence="2">Ribonuclease H</fullName>
    </submittedName>
</protein>
<keyword evidence="3" id="KW-1185">Reference proteome</keyword>
<dbReference type="InterPro" id="IPR036397">
    <property type="entry name" value="RNaseH_sf"/>
</dbReference>
<gene>
    <name evidence="2" type="ORF">G2W53_027185</name>
</gene>
<organism evidence="2 3">
    <name type="scientific">Senna tora</name>
    <dbReference type="NCBI Taxonomy" id="362788"/>
    <lineage>
        <taxon>Eukaryota</taxon>
        <taxon>Viridiplantae</taxon>
        <taxon>Streptophyta</taxon>
        <taxon>Embryophyta</taxon>
        <taxon>Tracheophyta</taxon>
        <taxon>Spermatophyta</taxon>
        <taxon>Magnoliopsida</taxon>
        <taxon>eudicotyledons</taxon>
        <taxon>Gunneridae</taxon>
        <taxon>Pentapetalae</taxon>
        <taxon>rosids</taxon>
        <taxon>fabids</taxon>
        <taxon>Fabales</taxon>
        <taxon>Fabaceae</taxon>
        <taxon>Caesalpinioideae</taxon>
        <taxon>Cassia clade</taxon>
        <taxon>Senna</taxon>
    </lineage>
</organism>
<dbReference type="Gene3D" id="3.30.420.10">
    <property type="entry name" value="Ribonuclease H-like superfamily/Ribonuclease H"/>
    <property type="match status" value="1"/>
</dbReference>
<reference evidence="2" key="1">
    <citation type="submission" date="2020-09" db="EMBL/GenBank/DDBJ databases">
        <title>Genome-Enabled Discovery of Anthraquinone Biosynthesis in Senna tora.</title>
        <authorList>
            <person name="Kang S.-H."/>
            <person name="Pandey R.P."/>
            <person name="Lee C.-M."/>
            <person name="Sim J.-S."/>
            <person name="Jeong J.-T."/>
            <person name="Choi B.-S."/>
            <person name="Jung M."/>
            <person name="Ginzburg D."/>
            <person name="Zhao K."/>
            <person name="Won S.Y."/>
            <person name="Oh T.-J."/>
            <person name="Yu Y."/>
            <person name="Kim N.-H."/>
            <person name="Lee O.R."/>
            <person name="Lee T.-H."/>
            <person name="Bashyal P."/>
            <person name="Kim T.-S."/>
            <person name="Lee W.-H."/>
            <person name="Kawkins C."/>
            <person name="Kim C.-K."/>
            <person name="Kim J.S."/>
            <person name="Ahn B.O."/>
            <person name="Rhee S.Y."/>
            <person name="Sohng J.K."/>
        </authorList>
    </citation>
    <scope>NUCLEOTIDE SEQUENCE</scope>
    <source>
        <tissue evidence="2">Leaf</tissue>
    </source>
</reference>
<comment type="caution">
    <text evidence="2">The sequence shown here is derived from an EMBL/GenBank/DDBJ whole genome shotgun (WGS) entry which is preliminary data.</text>
</comment>
<dbReference type="AlphaFoldDB" id="A0A834TH48"/>
<accession>A0A834TH48</accession>
<evidence type="ECO:0000313" key="3">
    <source>
        <dbReference type="Proteomes" id="UP000634136"/>
    </source>
</evidence>
<evidence type="ECO:0000313" key="2">
    <source>
        <dbReference type="EMBL" id="KAF7821730.1"/>
    </source>
</evidence>
<feature type="domain" description="Reverse transcriptase zinc-binding" evidence="1">
    <location>
        <begin position="104"/>
        <end position="172"/>
    </location>
</feature>
<evidence type="ECO:0000259" key="1">
    <source>
        <dbReference type="Pfam" id="PF13966"/>
    </source>
</evidence>
<dbReference type="GO" id="GO:0004523">
    <property type="term" value="F:RNA-DNA hybrid ribonuclease activity"/>
    <property type="evidence" value="ECO:0007669"/>
    <property type="project" value="InterPro"/>
</dbReference>
<dbReference type="Proteomes" id="UP000634136">
    <property type="component" value="Unassembled WGS sequence"/>
</dbReference>